<sequence>MLDNRSYSLKRGGPMSKKERARVYMDFLAEEGYRPYMDEDGDVVFKSEGLTYVIITEEEDEEFVSLVLPNFWSIDSEKELARALKAANEVNRSIKAVKVYVRKDGKNTIAAVEMFVKTPESFNLVFERSLRALKGAVARFAELMRED</sequence>
<name>A0A7C4FD91_THEPE</name>
<protein>
    <submittedName>
        <fullName evidence="1">Uncharacterized protein</fullName>
    </submittedName>
</protein>
<dbReference type="EMBL" id="DTFI01000066">
    <property type="protein sequence ID" value="HGI43188.1"/>
    <property type="molecule type" value="Genomic_DNA"/>
</dbReference>
<accession>A0A7C4FD91</accession>
<dbReference type="AlphaFoldDB" id="A0A7C4FD91"/>
<dbReference type="InterPro" id="IPR019660">
    <property type="entry name" value="Put_sensory_transdc_reg_YbjN"/>
</dbReference>
<comment type="caution">
    <text evidence="1">The sequence shown here is derived from an EMBL/GenBank/DDBJ whole genome shotgun (WGS) entry which is preliminary data.</text>
</comment>
<organism evidence="1">
    <name type="scientific">Thermofilum pendens</name>
    <dbReference type="NCBI Taxonomy" id="2269"/>
    <lineage>
        <taxon>Archaea</taxon>
        <taxon>Thermoproteota</taxon>
        <taxon>Thermoprotei</taxon>
        <taxon>Thermofilales</taxon>
        <taxon>Thermofilaceae</taxon>
        <taxon>Thermofilum</taxon>
    </lineage>
</organism>
<evidence type="ECO:0000313" key="1">
    <source>
        <dbReference type="EMBL" id="HGI43188.1"/>
    </source>
</evidence>
<gene>
    <name evidence="1" type="ORF">ENV17_02225</name>
</gene>
<reference evidence="1" key="1">
    <citation type="journal article" date="2020" name="mSystems">
        <title>Genome- and Community-Level Interaction Insights into Carbon Utilization and Element Cycling Functions of Hydrothermarchaeota in Hydrothermal Sediment.</title>
        <authorList>
            <person name="Zhou Z."/>
            <person name="Liu Y."/>
            <person name="Xu W."/>
            <person name="Pan J."/>
            <person name="Luo Z.H."/>
            <person name="Li M."/>
        </authorList>
    </citation>
    <scope>NUCLEOTIDE SEQUENCE [LARGE SCALE GENOMIC DNA]</scope>
    <source>
        <strain evidence="1">SpSt-735</strain>
    </source>
</reference>
<proteinExistence type="predicted"/>
<dbReference type="Pfam" id="PF10722">
    <property type="entry name" value="YbjN"/>
    <property type="match status" value="1"/>
</dbReference>